<reference evidence="4 5" key="1">
    <citation type="submission" date="2020-08" db="EMBL/GenBank/DDBJ databases">
        <title>Functional genomics of gut bacteria from endangered species of beetles.</title>
        <authorList>
            <person name="Carlos-Shanley C."/>
        </authorList>
    </citation>
    <scope>NUCLEOTIDE SEQUENCE [LARGE SCALE GENOMIC DNA]</scope>
    <source>
        <strain evidence="4 5">S00070</strain>
    </source>
</reference>
<gene>
    <name evidence="4" type="ORF">HNP25_004082</name>
</gene>
<dbReference type="InterPro" id="IPR001769">
    <property type="entry name" value="Gingipain"/>
</dbReference>
<dbReference type="SUPFAM" id="SSF52129">
    <property type="entry name" value="Caspase-like"/>
    <property type="match status" value="1"/>
</dbReference>
<keyword evidence="5" id="KW-1185">Reference proteome</keyword>
<feature type="domain" description="Gingipain" evidence="3">
    <location>
        <begin position="406"/>
        <end position="778"/>
    </location>
</feature>
<dbReference type="AlphaFoldDB" id="A0A841EXQ7"/>
<dbReference type="InterPro" id="IPR029030">
    <property type="entry name" value="Caspase-like_dom_sf"/>
</dbReference>
<keyword evidence="1 2" id="KW-0732">Signal</keyword>
<dbReference type="Gene3D" id="2.60.40.4070">
    <property type="match status" value="1"/>
</dbReference>
<dbReference type="NCBIfam" id="NF033707">
    <property type="entry name" value="T9SS_sortase"/>
    <property type="match status" value="1"/>
</dbReference>
<dbReference type="RefSeq" id="WP_184137203.1">
    <property type="nucleotide sequence ID" value="NZ_JACHKT010000044.1"/>
</dbReference>
<dbReference type="Gene3D" id="3.40.50.1460">
    <property type="match status" value="1"/>
</dbReference>
<sequence>MKKSFLYIILLFIISFNSYAQNNAVLAKGNWIKIGVNANGVYRLDATFLQKNGFDLATINPQNIKIFGNGGGMLPQSNAENRPADLTENSIYIEGEIDGKFESQDFILFYGQSPHKTIYNSSPNSFKHQFNIYADTTFYFLTLSETKGLRIQEQPSIEATKNIFTYDDYVFHEIDKKNILAQAPFAGSGREWFGEEFSGTNEQIFTFNLPGITANSSVNITCSAVAVAYGQTDFVLRANEQNLGRLAISAIGSDRYDYKGAIASKIFTINGSNFTNINDLKIGLTYDKKTLNLGSGYLNFLGVQSQRTLKLYNQQTVFRSLESLNYPSVNYVIEKPSTTFKIWDITNPLQPFSQAFLQQSQTLSFGANSKIVKEYIIFNTTDFLNPVSSQKISNQNLHNVEVPDLVIVAAKILTNQVERLADFRRQHDKLSVLVVSPEEIYNEYASGKQDISAIRDFMRNLYQRNPNKIKYLLLFGDASYDYKKRLNVINDETKAILIPTYESRESLHPIFSHSSDDYFGFLEDNEGEWIENQAGNNTLEIGIGRLPVKNLEEAKQIVDKLINYGTNKNTIGQWRNKVAFVADDGDGNIHQQDAEAFASMVNSFYPAYQTNKIYLDAFPLVSLPEGQRSPAANTALNQAFQQGSLIINYNGHGAETGLTDEQILTLKDVESWTNFNNMPLMLTATCQFGRFDDPNQISGAELSILNPNGGAIALLTTTRPVYQNTNFFINQAFYESVFTAKNGEMPRLGDVMIYTKNNSFQGVLNRNFSLLGDPSMKLAYPQYEAVVLKVNGKATALADTIKAQSKVTIEGEIRQLATETKVNSFTGKAIITVYDKEKSILTKGNKGAKFNYQDFTNILFKGEVSVLNGSFTSTFRIPKDINYQLGEGKIYIYAQTNDGLSDALGALNPLIGGADNSLVLDNIPPKVSLYLNDETFVNGGVTSDNPIFIANISDENGINIASEGLGHELLLTIDDTLNIAVNQYFISSKDDYKSGQVKYQIKGLTAGEHQLKLKVWDTSNNSNEASLRFSVNTESQNRLKNVFSFPNPAKEKATFSFEHNQEGDDFNVVIEIFDTFGHLIKQIDQNAYRVSSPFNKISWNIVEDSVSNVTGNYFYRIFVKSLTTGYQANGSGKIILLK</sequence>
<evidence type="ECO:0000256" key="1">
    <source>
        <dbReference type="ARBA" id="ARBA00022729"/>
    </source>
</evidence>
<dbReference type="Proteomes" id="UP000524404">
    <property type="component" value="Unassembled WGS sequence"/>
</dbReference>
<feature type="signal peptide" evidence="2">
    <location>
        <begin position="1"/>
        <end position="20"/>
    </location>
</feature>
<dbReference type="GO" id="GO:0008234">
    <property type="term" value="F:cysteine-type peptidase activity"/>
    <property type="evidence" value="ECO:0007669"/>
    <property type="project" value="InterPro"/>
</dbReference>
<proteinExistence type="predicted"/>
<dbReference type="Pfam" id="PF01364">
    <property type="entry name" value="Peptidase_C25"/>
    <property type="match status" value="1"/>
</dbReference>
<protein>
    <recommendedName>
        <fullName evidence="3">Gingipain domain-containing protein</fullName>
    </recommendedName>
</protein>
<evidence type="ECO:0000259" key="3">
    <source>
        <dbReference type="Pfam" id="PF01364"/>
    </source>
</evidence>
<dbReference type="InterPro" id="IPR029031">
    <property type="entry name" value="Gingipain_N_sf"/>
</dbReference>
<organism evidence="4 5">
    <name type="scientific">Arcicella rosea</name>
    <dbReference type="NCBI Taxonomy" id="502909"/>
    <lineage>
        <taxon>Bacteria</taxon>
        <taxon>Pseudomonadati</taxon>
        <taxon>Bacteroidota</taxon>
        <taxon>Cytophagia</taxon>
        <taxon>Cytophagales</taxon>
        <taxon>Flectobacillaceae</taxon>
        <taxon>Arcicella</taxon>
    </lineage>
</organism>
<feature type="chain" id="PRO_5032302265" description="Gingipain domain-containing protein" evidence="2">
    <location>
        <begin position="21"/>
        <end position="1138"/>
    </location>
</feature>
<dbReference type="CDD" id="cd02258">
    <property type="entry name" value="Peptidase_C25_N"/>
    <property type="match status" value="1"/>
</dbReference>
<dbReference type="EMBL" id="JACHKT010000044">
    <property type="protein sequence ID" value="MBB6005408.1"/>
    <property type="molecule type" value="Genomic_DNA"/>
</dbReference>
<name>A0A841EXQ7_9BACT</name>
<comment type="caution">
    <text evidence="4">The sequence shown here is derived from an EMBL/GenBank/DDBJ whole genome shotgun (WGS) entry which is preliminary data.</text>
</comment>
<evidence type="ECO:0000256" key="2">
    <source>
        <dbReference type="SAM" id="SignalP"/>
    </source>
</evidence>
<evidence type="ECO:0000313" key="4">
    <source>
        <dbReference type="EMBL" id="MBB6005408.1"/>
    </source>
</evidence>
<dbReference type="Gene3D" id="3.40.50.10390">
    <property type="entry name" value="Gingipain r, domain 1"/>
    <property type="match status" value="1"/>
</dbReference>
<evidence type="ECO:0000313" key="5">
    <source>
        <dbReference type="Proteomes" id="UP000524404"/>
    </source>
</evidence>
<accession>A0A841EXQ7</accession>
<dbReference type="GO" id="GO:0006508">
    <property type="term" value="P:proteolysis"/>
    <property type="evidence" value="ECO:0007669"/>
    <property type="project" value="InterPro"/>
</dbReference>